<accession>G2YQT5</accession>
<name>G2YQT5_BOTF4</name>
<dbReference type="InParanoid" id="G2YQT5"/>
<evidence type="ECO:0000313" key="2">
    <source>
        <dbReference type="Proteomes" id="UP000008177"/>
    </source>
</evidence>
<gene>
    <name evidence="1" type="ORF">BofuT4_uP131630.1</name>
</gene>
<organism evidence="1 2">
    <name type="scientific">Botryotinia fuckeliana (strain T4)</name>
    <name type="common">Noble rot fungus</name>
    <name type="synonym">Botrytis cinerea</name>
    <dbReference type="NCBI Taxonomy" id="999810"/>
    <lineage>
        <taxon>Eukaryota</taxon>
        <taxon>Fungi</taxon>
        <taxon>Dikarya</taxon>
        <taxon>Ascomycota</taxon>
        <taxon>Pezizomycotina</taxon>
        <taxon>Leotiomycetes</taxon>
        <taxon>Helotiales</taxon>
        <taxon>Sclerotiniaceae</taxon>
        <taxon>Botrytis</taxon>
    </lineage>
</organism>
<dbReference type="HOGENOM" id="CLU_3124859_0_0_1"/>
<evidence type="ECO:0000313" key="1">
    <source>
        <dbReference type="EMBL" id="CCD53983.1"/>
    </source>
</evidence>
<dbReference type="AlphaFoldDB" id="G2YQT5"/>
<protein>
    <submittedName>
        <fullName evidence="1">Uncharacterized protein</fullName>
    </submittedName>
</protein>
<sequence>MTTMTIPDIHSNIKHINYKSKKKTMNLPLPLYCRKHLIDQRDVLVFFQRL</sequence>
<dbReference type="Proteomes" id="UP000008177">
    <property type="component" value="Unplaced contigs"/>
</dbReference>
<reference evidence="2" key="1">
    <citation type="journal article" date="2011" name="PLoS Genet.">
        <title>Genomic analysis of the necrotrophic fungal pathogens Sclerotinia sclerotiorum and Botrytis cinerea.</title>
        <authorList>
            <person name="Amselem J."/>
            <person name="Cuomo C.A."/>
            <person name="van Kan J.A."/>
            <person name="Viaud M."/>
            <person name="Benito E.P."/>
            <person name="Couloux A."/>
            <person name="Coutinho P.M."/>
            <person name="de Vries R.P."/>
            <person name="Dyer P.S."/>
            <person name="Fillinger S."/>
            <person name="Fournier E."/>
            <person name="Gout L."/>
            <person name="Hahn M."/>
            <person name="Kohn L."/>
            <person name="Lapalu N."/>
            <person name="Plummer K.M."/>
            <person name="Pradier J.M."/>
            <person name="Quevillon E."/>
            <person name="Sharon A."/>
            <person name="Simon A."/>
            <person name="ten Have A."/>
            <person name="Tudzynski B."/>
            <person name="Tudzynski P."/>
            <person name="Wincker P."/>
            <person name="Andrew M."/>
            <person name="Anthouard V."/>
            <person name="Beever R.E."/>
            <person name="Beffa R."/>
            <person name="Benoit I."/>
            <person name="Bouzid O."/>
            <person name="Brault B."/>
            <person name="Chen Z."/>
            <person name="Choquer M."/>
            <person name="Collemare J."/>
            <person name="Cotton P."/>
            <person name="Danchin E.G."/>
            <person name="Da Silva C."/>
            <person name="Gautier A."/>
            <person name="Giraud C."/>
            <person name="Giraud T."/>
            <person name="Gonzalez C."/>
            <person name="Grossetete S."/>
            <person name="Guldener U."/>
            <person name="Henrissat B."/>
            <person name="Howlett B.J."/>
            <person name="Kodira C."/>
            <person name="Kretschmer M."/>
            <person name="Lappartient A."/>
            <person name="Leroch M."/>
            <person name="Levis C."/>
            <person name="Mauceli E."/>
            <person name="Neuveglise C."/>
            <person name="Oeser B."/>
            <person name="Pearson M."/>
            <person name="Poulain J."/>
            <person name="Poussereau N."/>
            <person name="Quesneville H."/>
            <person name="Rascle C."/>
            <person name="Schumacher J."/>
            <person name="Segurens B."/>
            <person name="Sexton A."/>
            <person name="Silva E."/>
            <person name="Sirven C."/>
            <person name="Soanes D.M."/>
            <person name="Talbot N.J."/>
            <person name="Templeton M."/>
            <person name="Yandava C."/>
            <person name="Yarden O."/>
            <person name="Zeng Q."/>
            <person name="Rollins J.A."/>
            <person name="Lebrun M.H."/>
            <person name="Dickman M."/>
        </authorList>
    </citation>
    <scope>NUCLEOTIDE SEQUENCE [LARGE SCALE GENOMIC DNA]</scope>
    <source>
        <strain evidence="2">T4</strain>
    </source>
</reference>
<proteinExistence type="predicted"/>
<dbReference type="EMBL" id="FQ790349">
    <property type="protein sequence ID" value="CCD53983.1"/>
    <property type="molecule type" value="Genomic_DNA"/>
</dbReference>